<dbReference type="Proteomes" id="UP000320747">
    <property type="component" value="Unassembled WGS sequence"/>
</dbReference>
<evidence type="ECO:0000256" key="1">
    <source>
        <dbReference type="SAM" id="SignalP"/>
    </source>
</evidence>
<gene>
    <name evidence="2" type="ORF">FPH17_02660</name>
</gene>
<protein>
    <submittedName>
        <fullName evidence="2">Uncharacterized protein</fullName>
    </submittedName>
</protein>
<organism evidence="2 3">
    <name type="scientific">Corynebacterium godavarianum</name>
    <dbReference type="NCBI Taxonomy" id="2054421"/>
    <lineage>
        <taxon>Bacteria</taxon>
        <taxon>Bacillati</taxon>
        <taxon>Actinomycetota</taxon>
        <taxon>Actinomycetes</taxon>
        <taxon>Mycobacteriales</taxon>
        <taxon>Corynebacteriaceae</taxon>
        <taxon>Corynebacterium</taxon>
    </lineage>
</organism>
<name>A0ABY3E970_9CORY</name>
<evidence type="ECO:0000313" key="3">
    <source>
        <dbReference type="Proteomes" id="UP000320747"/>
    </source>
</evidence>
<keyword evidence="3" id="KW-1185">Reference proteome</keyword>
<dbReference type="EMBL" id="VMHH01000001">
    <property type="protein sequence ID" value="TSJ76492.1"/>
    <property type="molecule type" value="Genomic_DNA"/>
</dbReference>
<keyword evidence="1" id="KW-0732">Signal</keyword>
<proteinExistence type="predicted"/>
<feature type="signal peptide" evidence="1">
    <location>
        <begin position="1"/>
        <end position="26"/>
    </location>
</feature>
<sequence>MQHRVPVVATAIAVATMSISPISSHAATPSRPSYDEFQRDATVAVNSGSSVKNSYERAVGSSFEDAIAAGSLSAVVRNASRTDIVLTALLGAFAAGSTGYYMVLQGMVPNPLPGIIPSTSK</sequence>
<reference evidence="2 3" key="1">
    <citation type="submission" date="2019-07" db="EMBL/GenBank/DDBJ databases">
        <title>Draft genome of Corynebacterium godavarianum and other related strains.</title>
        <authorList>
            <person name="Bernier A.-M."/>
            <person name="Bernard K."/>
        </authorList>
    </citation>
    <scope>NUCLEOTIDE SEQUENCE [LARGE SCALE GENOMIC DNA]</scope>
    <source>
        <strain evidence="2 3">LMG 29598</strain>
    </source>
</reference>
<accession>A0ABY3E970</accession>
<comment type="caution">
    <text evidence="2">The sequence shown here is derived from an EMBL/GenBank/DDBJ whole genome shotgun (WGS) entry which is preliminary data.</text>
</comment>
<evidence type="ECO:0000313" key="2">
    <source>
        <dbReference type="EMBL" id="TSJ76492.1"/>
    </source>
</evidence>
<feature type="chain" id="PRO_5046171327" evidence="1">
    <location>
        <begin position="27"/>
        <end position="121"/>
    </location>
</feature>
<dbReference type="RefSeq" id="WP_154878557.1">
    <property type="nucleotide sequence ID" value="NZ_JAADJX010000001.1"/>
</dbReference>